<dbReference type="InterPro" id="IPR050482">
    <property type="entry name" value="Sensor_HK_TwoCompSys"/>
</dbReference>
<feature type="domain" description="Histidine kinase/HSP90-like ATPase" evidence="6">
    <location>
        <begin position="303"/>
        <end position="393"/>
    </location>
</feature>
<evidence type="ECO:0000256" key="5">
    <source>
        <dbReference type="SAM" id="Phobius"/>
    </source>
</evidence>
<dbReference type="PANTHER" id="PTHR24421">
    <property type="entry name" value="NITRATE/NITRITE SENSOR PROTEIN NARX-RELATED"/>
    <property type="match status" value="1"/>
</dbReference>
<organism evidence="7 8">
    <name type="scientific">Frondihabitans peucedani</name>
    <dbReference type="NCBI Taxonomy" id="598626"/>
    <lineage>
        <taxon>Bacteria</taxon>
        <taxon>Bacillati</taxon>
        <taxon>Actinomycetota</taxon>
        <taxon>Actinomycetes</taxon>
        <taxon>Micrococcales</taxon>
        <taxon>Microbacteriaceae</taxon>
        <taxon>Frondihabitans</taxon>
    </lineage>
</organism>
<protein>
    <recommendedName>
        <fullName evidence="6">Histidine kinase/HSP90-like ATPase domain-containing protein</fullName>
    </recommendedName>
</protein>
<feature type="compositionally biased region" description="Basic and acidic residues" evidence="4">
    <location>
        <begin position="415"/>
        <end position="424"/>
    </location>
</feature>
<gene>
    <name evidence="7" type="ORF">GCM10022256_10870</name>
</gene>
<evidence type="ECO:0000256" key="4">
    <source>
        <dbReference type="SAM" id="MobiDB-lite"/>
    </source>
</evidence>
<keyword evidence="3" id="KW-0902">Two-component regulatory system</keyword>
<comment type="caution">
    <text evidence="7">The sequence shown here is derived from an EMBL/GenBank/DDBJ whole genome shotgun (WGS) entry which is preliminary data.</text>
</comment>
<evidence type="ECO:0000256" key="3">
    <source>
        <dbReference type="ARBA" id="ARBA00023012"/>
    </source>
</evidence>
<evidence type="ECO:0000313" key="8">
    <source>
        <dbReference type="Proteomes" id="UP001501594"/>
    </source>
</evidence>
<evidence type="ECO:0000256" key="2">
    <source>
        <dbReference type="ARBA" id="ARBA00022777"/>
    </source>
</evidence>
<keyword evidence="2" id="KW-0418">Kinase</keyword>
<keyword evidence="1" id="KW-0808">Transferase</keyword>
<proteinExistence type="predicted"/>
<keyword evidence="8" id="KW-1185">Reference proteome</keyword>
<dbReference type="CDD" id="cd16917">
    <property type="entry name" value="HATPase_UhpB-NarQ-NarX-like"/>
    <property type="match status" value="1"/>
</dbReference>
<evidence type="ECO:0000259" key="6">
    <source>
        <dbReference type="Pfam" id="PF02518"/>
    </source>
</evidence>
<dbReference type="EMBL" id="BAABAU010000001">
    <property type="protein sequence ID" value="GAA4265475.1"/>
    <property type="molecule type" value="Genomic_DNA"/>
</dbReference>
<evidence type="ECO:0000313" key="7">
    <source>
        <dbReference type="EMBL" id="GAA4265475.1"/>
    </source>
</evidence>
<dbReference type="SUPFAM" id="SSF55874">
    <property type="entry name" value="ATPase domain of HSP90 chaperone/DNA topoisomerase II/histidine kinase"/>
    <property type="match status" value="1"/>
</dbReference>
<accession>A0ABP8DZS8</accession>
<dbReference type="InterPro" id="IPR036890">
    <property type="entry name" value="HATPase_C_sf"/>
</dbReference>
<dbReference type="Gene3D" id="3.30.565.10">
    <property type="entry name" value="Histidine kinase-like ATPase, C-terminal domain"/>
    <property type="match status" value="1"/>
</dbReference>
<feature type="transmembrane region" description="Helical" evidence="5">
    <location>
        <begin position="48"/>
        <end position="66"/>
    </location>
</feature>
<keyword evidence="5" id="KW-0812">Transmembrane</keyword>
<feature type="transmembrane region" description="Helical" evidence="5">
    <location>
        <begin position="158"/>
        <end position="177"/>
    </location>
</feature>
<keyword evidence="5" id="KW-1133">Transmembrane helix</keyword>
<feature type="transmembrane region" description="Helical" evidence="5">
    <location>
        <begin position="21"/>
        <end position="42"/>
    </location>
</feature>
<reference evidence="8" key="1">
    <citation type="journal article" date="2019" name="Int. J. Syst. Evol. Microbiol.">
        <title>The Global Catalogue of Microorganisms (GCM) 10K type strain sequencing project: providing services to taxonomists for standard genome sequencing and annotation.</title>
        <authorList>
            <consortium name="The Broad Institute Genomics Platform"/>
            <consortium name="The Broad Institute Genome Sequencing Center for Infectious Disease"/>
            <person name="Wu L."/>
            <person name="Ma J."/>
        </authorList>
    </citation>
    <scope>NUCLEOTIDE SEQUENCE [LARGE SCALE GENOMIC DNA]</scope>
    <source>
        <strain evidence="8">JCM 17442</strain>
    </source>
</reference>
<dbReference type="Pfam" id="PF02518">
    <property type="entry name" value="HATPase_c"/>
    <property type="match status" value="1"/>
</dbReference>
<dbReference type="InterPro" id="IPR003594">
    <property type="entry name" value="HATPase_dom"/>
</dbReference>
<feature type="transmembrane region" description="Helical" evidence="5">
    <location>
        <begin position="78"/>
        <end position="97"/>
    </location>
</feature>
<name>A0ABP8DZS8_9MICO</name>
<keyword evidence="5" id="KW-0472">Membrane</keyword>
<evidence type="ECO:0000256" key="1">
    <source>
        <dbReference type="ARBA" id="ARBA00022679"/>
    </source>
</evidence>
<sequence length="424" mass="43995">MLLGLPSHLAPQSSGRAIARSCHAIATVLLIAATVLLISVQLTRPSLILWPALLALIPMLALLVIVERVRSTVSTIAYLVIGGAAVYVYAVTVLSQIDVVRSSDAFSVSLPKLALVMVGGSGLYARRGPLWATCGLLAGELATQIATFQTGSQHKVDVTTLLGYLLIVATMGGSLVARDRARRFQPNLHLAARDEKVSSLRHEIEQQASALVHDTVLSHLAAISIAKPGPLDPELARAMQRDLEALIGQEWLHEADGDAASLRGDWEAGELYRAVDRAIEQGLDVVVTGDVSAVGRLDPVRSKALALAVAQCLANVLKHSGVDRAEVVIIGSDSDVSVMVIDNGVGFTESETPGDRLGVKNSIRARITRVGGTVQIWSSPGSGTSVMIGLPAEAGVSAGAAGGSAAGSARGSAAGDDRGSEDAA</sequence>
<feature type="region of interest" description="Disordered" evidence="4">
    <location>
        <begin position="397"/>
        <end position="424"/>
    </location>
</feature>
<dbReference type="Proteomes" id="UP001501594">
    <property type="component" value="Unassembled WGS sequence"/>
</dbReference>